<keyword evidence="11 22" id="KW-0067">ATP-binding</keyword>
<keyword evidence="9" id="KW-0677">Repeat</keyword>
<evidence type="ECO:0000256" key="6">
    <source>
        <dbReference type="ARBA" id="ARBA00022490"/>
    </source>
</evidence>
<feature type="transmembrane region" description="Helical" evidence="25">
    <location>
        <begin position="1225"/>
        <end position="1247"/>
    </location>
</feature>
<feature type="region of interest" description="Disordered" evidence="24">
    <location>
        <begin position="2320"/>
        <end position="2340"/>
    </location>
</feature>
<dbReference type="OMA" id="MMAGAYQ"/>
<evidence type="ECO:0000256" key="5">
    <source>
        <dbReference type="ARBA" id="ARBA00022475"/>
    </source>
</evidence>
<comment type="similarity">
    <text evidence="20">Belongs to the chitin synthase family. Class IV subfamily.</text>
</comment>
<evidence type="ECO:0000256" key="22">
    <source>
        <dbReference type="PROSITE-ProRule" id="PRU00782"/>
    </source>
</evidence>
<feature type="region of interest" description="Actin-binding" evidence="22">
    <location>
        <begin position="616"/>
        <end position="638"/>
    </location>
</feature>
<feature type="compositionally biased region" description="Acidic residues" evidence="24">
    <location>
        <begin position="2203"/>
        <end position="2218"/>
    </location>
</feature>
<feature type="transmembrane region" description="Helical" evidence="25">
    <location>
        <begin position="1301"/>
        <end position="1324"/>
    </location>
</feature>
<evidence type="ECO:0000256" key="21">
    <source>
        <dbReference type="ARBA" id="ARBA00048014"/>
    </source>
</evidence>
<dbReference type="Proteomes" id="UP000005408">
    <property type="component" value="Unassembled WGS sequence"/>
</dbReference>
<protein>
    <recommendedName>
        <fullName evidence="4">chitin synthase</fullName>
        <ecNumber evidence="4">2.4.1.16</ecNumber>
    </recommendedName>
</protein>
<evidence type="ECO:0000256" key="13">
    <source>
        <dbReference type="ARBA" id="ARBA00023054"/>
    </source>
</evidence>
<dbReference type="GO" id="GO:0042995">
    <property type="term" value="C:cell projection"/>
    <property type="evidence" value="ECO:0007669"/>
    <property type="project" value="UniProtKB-SubCell"/>
</dbReference>
<comment type="catalytic activity">
    <reaction evidence="21">
        <text>[(1-&gt;4)-N-acetyl-beta-D-glucosaminyl](n) + UDP-N-acetyl-alpha-D-glucosamine = [(1-&gt;4)-N-acetyl-beta-D-glucosaminyl](n+1) + UDP + H(+)</text>
        <dbReference type="Rhea" id="RHEA:16637"/>
        <dbReference type="Rhea" id="RHEA-COMP:9593"/>
        <dbReference type="Rhea" id="RHEA-COMP:9595"/>
        <dbReference type="ChEBI" id="CHEBI:15378"/>
        <dbReference type="ChEBI" id="CHEBI:17029"/>
        <dbReference type="ChEBI" id="CHEBI:57705"/>
        <dbReference type="ChEBI" id="CHEBI:58223"/>
        <dbReference type="EC" id="2.4.1.16"/>
    </reaction>
</comment>
<keyword evidence="16 22" id="KW-0505">Motor protein</keyword>
<keyword evidence="8 25" id="KW-0812">Transmembrane</keyword>
<dbReference type="EnsemblMetazoa" id="G10716.3">
    <property type="protein sequence ID" value="G10716.3:cds"/>
    <property type="gene ID" value="G10716"/>
</dbReference>
<name>A0A8W8HRV1_MAGGI</name>
<feature type="region of interest" description="Disordered" evidence="24">
    <location>
        <begin position="1991"/>
        <end position="2044"/>
    </location>
</feature>
<dbReference type="GO" id="GO:0005886">
    <property type="term" value="C:plasma membrane"/>
    <property type="evidence" value="ECO:0007669"/>
    <property type="project" value="UniProtKB-SubCell"/>
</dbReference>
<feature type="transmembrane region" description="Helical" evidence="25">
    <location>
        <begin position="1869"/>
        <end position="1888"/>
    </location>
</feature>
<feature type="compositionally biased region" description="Polar residues" evidence="24">
    <location>
        <begin position="2329"/>
        <end position="2340"/>
    </location>
</feature>
<dbReference type="Gene3D" id="3.40.850.10">
    <property type="entry name" value="Kinesin motor domain"/>
    <property type="match status" value="1"/>
</dbReference>
<feature type="region of interest" description="Disordered" evidence="24">
    <location>
        <begin position="810"/>
        <end position="830"/>
    </location>
</feature>
<dbReference type="PROSITE" id="PS51456">
    <property type="entry name" value="MYOSIN_MOTOR"/>
    <property type="match status" value="1"/>
</dbReference>
<feature type="compositionally biased region" description="Basic residues" evidence="24">
    <location>
        <begin position="1562"/>
        <end position="1577"/>
    </location>
</feature>
<keyword evidence="12 25" id="KW-1133">Transmembrane helix</keyword>
<dbReference type="FunFam" id="3.90.550.10:FF:000139">
    <property type="entry name" value="Chitin synthase 8"/>
    <property type="match status" value="1"/>
</dbReference>
<feature type="transmembrane region" description="Helical" evidence="25">
    <location>
        <begin position="980"/>
        <end position="1003"/>
    </location>
</feature>
<feature type="region of interest" description="Disordered" evidence="24">
    <location>
        <begin position="1553"/>
        <end position="1578"/>
    </location>
</feature>
<comment type="similarity">
    <text evidence="22">Belongs to the TRAFAC class myosin-kinesin ATPase superfamily. Myosin family.</text>
</comment>
<dbReference type="GO" id="GO:0000146">
    <property type="term" value="F:microfilament motor activity"/>
    <property type="evidence" value="ECO:0007669"/>
    <property type="project" value="TreeGrafter"/>
</dbReference>
<feature type="region of interest" description="Disordered" evidence="24">
    <location>
        <begin position="579"/>
        <end position="602"/>
    </location>
</feature>
<comment type="subcellular location">
    <subcellularLocation>
        <location evidence="3">Cell membrane</location>
        <topology evidence="3">Multi-pass membrane protein</topology>
    </subcellularLocation>
    <subcellularLocation>
        <location evidence="2">Cell projection</location>
    </subcellularLocation>
    <subcellularLocation>
        <location evidence="1">Cytoplasm</location>
        <location evidence="1">Cytoskeleton</location>
    </subcellularLocation>
</comment>
<dbReference type="GO" id="GO:0005524">
    <property type="term" value="F:ATP binding"/>
    <property type="evidence" value="ECO:0007669"/>
    <property type="project" value="UniProtKB-UniRule"/>
</dbReference>
<accession>A0A8W8HRV1</accession>
<feature type="transmembrane region" description="Helical" evidence="25">
    <location>
        <begin position="1810"/>
        <end position="1827"/>
    </location>
</feature>
<keyword evidence="15 25" id="KW-0472">Membrane</keyword>
<dbReference type="CDD" id="cd14897">
    <property type="entry name" value="MYSc_Myo36"/>
    <property type="match status" value="1"/>
</dbReference>
<feature type="transmembrane region" description="Helical" evidence="25">
    <location>
        <begin position="1176"/>
        <end position="1195"/>
    </location>
</feature>
<dbReference type="GO" id="GO:0003779">
    <property type="term" value="F:actin binding"/>
    <property type="evidence" value="ECO:0007669"/>
    <property type="project" value="UniProtKB-KW"/>
</dbReference>
<dbReference type="SMART" id="SM00242">
    <property type="entry name" value="MYSc"/>
    <property type="match status" value="1"/>
</dbReference>
<keyword evidence="22" id="KW-0009">Actin-binding</keyword>
<dbReference type="Gene3D" id="1.10.10.820">
    <property type="match status" value="1"/>
</dbReference>
<feature type="transmembrane region" description="Helical" evidence="25">
    <location>
        <begin position="1895"/>
        <end position="1918"/>
    </location>
</feature>
<evidence type="ECO:0000256" key="14">
    <source>
        <dbReference type="ARBA" id="ARBA00023123"/>
    </source>
</evidence>
<dbReference type="Pfam" id="PF03142">
    <property type="entry name" value="Chitin_synth_2"/>
    <property type="match status" value="1"/>
</dbReference>
<evidence type="ECO:0000256" key="23">
    <source>
        <dbReference type="SAM" id="Coils"/>
    </source>
</evidence>
<evidence type="ECO:0000256" key="9">
    <source>
        <dbReference type="ARBA" id="ARBA00022737"/>
    </source>
</evidence>
<reference evidence="27" key="1">
    <citation type="submission" date="2022-08" db="UniProtKB">
        <authorList>
            <consortium name="EnsemblMetazoa"/>
        </authorList>
    </citation>
    <scope>IDENTIFICATION</scope>
    <source>
        <strain evidence="27">05x7-T-G4-1.051#20</strain>
    </source>
</reference>
<dbReference type="PANTHER" id="PTHR46256:SF3">
    <property type="entry name" value="MYOSIN MOTOR DOMAIN-CONTAINING PROTEIN"/>
    <property type="match status" value="1"/>
</dbReference>
<evidence type="ECO:0000256" key="10">
    <source>
        <dbReference type="ARBA" id="ARBA00022741"/>
    </source>
</evidence>
<dbReference type="InterPro" id="IPR029044">
    <property type="entry name" value="Nucleotide-diphossugar_trans"/>
</dbReference>
<feature type="transmembrane region" description="Helical" evidence="25">
    <location>
        <begin position="941"/>
        <end position="960"/>
    </location>
</feature>
<evidence type="ECO:0000256" key="12">
    <source>
        <dbReference type="ARBA" id="ARBA00022989"/>
    </source>
</evidence>
<sequence length="2340" mass="271151">MAMNPDDLSDLEVLDENTIVQALRTRYNREKYYTYIGDILVAVNPCKPIALFDEKQHEEYTDLVTRTQRPPHLFWSADHAYRALCNTGRNQCILVSGESGAGKTESTKYMIRHLMKISPSDDTQLLDKIVQINPLLEAFGNASTVMNANSSRFGKFIELHYTENGRLLGAKIDDYILEKSRVVHRSSGEKNFHVFYALFAGMSRERLLYYFLEDPDCHRIMRDEDIQNGVFRDAEEWEHYKAMFSSLTSIMAQTGFSEEHIQVIFLILAAILHLANIVFMPIEETDGVSVADEYPLHAVAKLLGIDDEVELTEALISNVSTIKGERIQSWKSLREANDSRDALAKDLYSRLFGWIVGQINRNIWPNQRRQSQLTRGSSIGLLDLSGFENFKQNGFDQLLINISNEKLQQYFMDYIFPREKKDYEAEGIEWRDIVYHSNDDVLELVFKRDGILSLLDEESHFPQSNDSSLVQKLNKYCKDSTRYAATMGNRVAFSIRHYAEQVTYDADGFLERNRDKLSQDLVGCLLNSNNNFIKDLFTASISETGTISDFASKCTSRPKLPAVWPSQIDPERLRRSLSRKVSNRIKKSRELSGESSKYSSLGRASPTVTKHFKRSLSDLMTKLSQAQPLFVRCIKPNHFLSSGKFDTELTRRQLLCNGLMEIAELRREGYPVRIRYEDFVKRYAELCPPLPNVADDVSISLGILKGADIEGFGTGRSKLFLKYWQQDRLETNLRNFIEEKERQRKLEEEERKRKQEFEEKQRLIQREQEEQRKKKEAETKRKLEIELKTRKVSKPEKDNSLLPKSSSKMFEIGVGDSSSPSGMPIRGSRDSGLDFDDVLYREAMSEMDNADDYISRDYHTDYSGRSPSIADTIEDSVSMPRKGGVQNQFIEDSRSSDQTTVIEEDKPEPDQWRPYDIFQVSEREFEDDDYFFKEILKGIRLFLYFFFVIIIIACIVASKLSLLLLTSGINKDEQTRGHHLFSLLICLCGPMAFNWFMAFMKILFGGKEWPSMQTFFVLLVIEGLQTFGMCLLLFRVLPSTDFFRGLIVTFAVCQIPSLLKVIVHERRPNLSVSEIVAIIMNIAAFLVQVSAIPFFSVGNFIMQGNYSIMEAYNETTTLRTSVTLNQTCDWELPLSLILLSIGWWENYVSGEWTVFGRITIPFKHWRSILQDVRETSYFLIAPFKIGLAILMARLITNNTNFVVLGTDEFNATTSKYSSKAEEIGVSYSLLFIQMGSGIVCTYLAGLACKLHMQRTAFSLPLVIGPAVSLLLIFFQCEFDFLPIYWHTGGWFCPKSTDLYSLMIPIICAILVWLSYCITVSHIWFPQSERMAKIEKLFVTPHFEGIFPDFTLTLRRRRNDKEVKLTGFDTFRYVGEDTYFTDDVYSTANVTPQVYACATMWHETRQEMTQLLKSLFRLDYVHCASKLAQEKFRIHDPDFYDLELHVIFDDAFELDDTVDKWVPNMFVRQYIDCMEDAARSVVKGPINIQPPEKTATPYGGRLTWIMPGHTRMVVHLKDKNRMRHRKRWSQCMYLYYLLGYKLFGSSEADKYMNEDNESSVSKLKNRKKKSKKAQRSRPLRSLFMRMTPEQYEQAENTFLLTLDGDVDFKPESVRLLIDRMKKNKKVGAVCGRIHPIGSGPMVWYQQFEYAVGHWLQKAAEHVFGCVLCCPGCFSLFRGSALMDDNVMKMYTTKPTEARHYIQFEQGEDRWLCTLMLQQGHRIDYCAGADALTFAPETFNEFFNQRRRWSPSTLANMMDLLSSWRDTVRINDNISRPYVLYQFVLMASTILAPSTVILMITGSYHSVLNLSIWQGYLLSILPVVVYLVICMTMKSDHQITAAAVITALYTVVMMIATIGTIISIVTENFGSPNVVFLSGLVTIFLIAGILHPQEFFCLVYGLLYFLTVPSTFVLLTVYYLCNLNNVSWGTRETPKKLTKEEEEELKIQQEEKKKKRESKSLLNRLGLTSLISDARELLQNFLGQNVNRKVEIETKTEESQTEEESFLLQRQMSRNDRRSQQSQETQPTAKEPEDVVPQGWEPDPDNPYWTTMEIFGNGPVTRLENDEIDFWKFMIKKYLHPLDEDKSHKEKIKQDLISLKNNVVFIYCMINFLWTIITLQLQAMEDKLKNFYIINKYEPLSLMFLSIFALCIALQFFSMFIHRWGTFLHLMSTTRIDWFKTVHTEEDFVRFVVSEAQRLQRLEPEPDYDDLPPDYDDDDMTTQSEQYDELPSLPPTPGSTYRPFQKKNSRMHRTSRERYSSDTPILQQIFEDRLENIHRKWKQGTLAFRPTNKLSRTDTHRFSVKENLMRQKMFKRSFRRINSKDGRGSDENVNQSVVVDIN</sequence>
<evidence type="ECO:0000256" key="2">
    <source>
        <dbReference type="ARBA" id="ARBA00004316"/>
    </source>
</evidence>
<feature type="binding site" evidence="22">
    <location>
        <begin position="97"/>
        <end position="104"/>
    </location>
    <ligand>
        <name>ATP</name>
        <dbReference type="ChEBI" id="CHEBI:30616"/>
    </ligand>
</feature>
<dbReference type="PRINTS" id="PR00193">
    <property type="entry name" value="MYOSINHEAVY"/>
</dbReference>
<keyword evidence="5" id="KW-1003">Cell membrane</keyword>
<dbReference type="Gene3D" id="3.90.550.10">
    <property type="entry name" value="Spore Coat Polysaccharide Biosynthesis Protein SpsA, Chain A"/>
    <property type="match status" value="1"/>
</dbReference>
<feature type="transmembrane region" description="Helical" evidence="25">
    <location>
        <begin position="1075"/>
        <end position="1095"/>
    </location>
</feature>
<feature type="domain" description="Myosin motor" evidence="26">
    <location>
        <begin position="3"/>
        <end position="734"/>
    </location>
</feature>
<evidence type="ECO:0000313" key="27">
    <source>
        <dbReference type="EnsemblMetazoa" id="G10716.3:cds"/>
    </source>
</evidence>
<keyword evidence="10 22" id="KW-0547">Nucleotide-binding</keyword>
<evidence type="ECO:0000256" key="17">
    <source>
        <dbReference type="ARBA" id="ARBA00023180"/>
    </source>
</evidence>
<evidence type="ECO:0000256" key="8">
    <source>
        <dbReference type="ARBA" id="ARBA00022692"/>
    </source>
</evidence>
<dbReference type="SMR" id="A0A8W8HRV1"/>
<evidence type="ECO:0000256" key="25">
    <source>
        <dbReference type="SAM" id="Phobius"/>
    </source>
</evidence>
<evidence type="ECO:0000256" key="18">
    <source>
        <dbReference type="ARBA" id="ARBA00023212"/>
    </source>
</evidence>
<feature type="transmembrane region" description="Helical" evidence="25">
    <location>
        <begin position="1259"/>
        <end position="1281"/>
    </location>
</feature>
<keyword evidence="19" id="KW-0966">Cell projection</keyword>
<keyword evidence="17" id="KW-0325">Glycoprotein</keyword>
<feature type="transmembrane region" description="Helical" evidence="25">
    <location>
        <begin position="2140"/>
        <end position="2159"/>
    </location>
</feature>
<dbReference type="GO" id="GO:0004100">
    <property type="term" value="F:chitin synthase activity"/>
    <property type="evidence" value="ECO:0007669"/>
    <property type="project" value="UniProtKB-EC"/>
</dbReference>
<dbReference type="CDD" id="cd04190">
    <property type="entry name" value="Chitin_synth_C"/>
    <property type="match status" value="1"/>
</dbReference>
<dbReference type="SUPFAM" id="SSF53448">
    <property type="entry name" value="Nucleotide-diphospho-sugar transferases"/>
    <property type="match status" value="1"/>
</dbReference>
<dbReference type="SUPFAM" id="SSF52540">
    <property type="entry name" value="P-loop containing nucleoside triphosphate hydrolases"/>
    <property type="match status" value="1"/>
</dbReference>
<feature type="region of interest" description="Disordered" evidence="24">
    <location>
        <begin position="2201"/>
        <end position="2258"/>
    </location>
</feature>
<keyword evidence="18" id="KW-0206">Cytoskeleton</keyword>
<dbReference type="OrthoDB" id="370884at2759"/>
<dbReference type="GO" id="GO:0016459">
    <property type="term" value="C:myosin complex"/>
    <property type="evidence" value="ECO:0007669"/>
    <property type="project" value="UniProtKB-KW"/>
</dbReference>
<dbReference type="GO" id="GO:0030832">
    <property type="term" value="P:regulation of actin filament length"/>
    <property type="evidence" value="ECO:0007669"/>
    <property type="project" value="TreeGrafter"/>
</dbReference>
<evidence type="ECO:0000256" key="16">
    <source>
        <dbReference type="ARBA" id="ARBA00023175"/>
    </source>
</evidence>
<feature type="compositionally biased region" description="Basic residues" evidence="24">
    <location>
        <begin position="2242"/>
        <end position="2251"/>
    </location>
</feature>
<keyword evidence="13 23" id="KW-0175">Coiled coil</keyword>
<evidence type="ECO:0000256" key="24">
    <source>
        <dbReference type="SAM" id="MobiDB-lite"/>
    </source>
</evidence>
<evidence type="ECO:0000256" key="11">
    <source>
        <dbReference type="ARBA" id="ARBA00022840"/>
    </source>
</evidence>
<evidence type="ECO:0000256" key="19">
    <source>
        <dbReference type="ARBA" id="ARBA00023273"/>
    </source>
</evidence>
<dbReference type="InterPro" id="IPR001609">
    <property type="entry name" value="Myosin_head_motor_dom-like"/>
</dbReference>
<evidence type="ECO:0000259" key="26">
    <source>
        <dbReference type="PROSITE" id="PS51456"/>
    </source>
</evidence>
<evidence type="ECO:0000256" key="4">
    <source>
        <dbReference type="ARBA" id="ARBA00012543"/>
    </source>
</evidence>
<dbReference type="Gene3D" id="1.20.120.720">
    <property type="entry name" value="Myosin VI head, motor domain, U50 subdomain"/>
    <property type="match status" value="1"/>
</dbReference>
<dbReference type="EC" id="2.4.1.16" evidence="4"/>
<evidence type="ECO:0000256" key="7">
    <source>
        <dbReference type="ARBA" id="ARBA00022679"/>
    </source>
</evidence>
<dbReference type="Gene3D" id="1.20.5.4820">
    <property type="match status" value="1"/>
</dbReference>
<organism evidence="27 28">
    <name type="scientific">Magallana gigas</name>
    <name type="common">Pacific oyster</name>
    <name type="synonym">Crassostrea gigas</name>
    <dbReference type="NCBI Taxonomy" id="29159"/>
    <lineage>
        <taxon>Eukaryota</taxon>
        <taxon>Metazoa</taxon>
        <taxon>Spiralia</taxon>
        <taxon>Lophotrochozoa</taxon>
        <taxon>Mollusca</taxon>
        <taxon>Bivalvia</taxon>
        <taxon>Autobranchia</taxon>
        <taxon>Pteriomorphia</taxon>
        <taxon>Ostreida</taxon>
        <taxon>Ostreoidea</taxon>
        <taxon>Ostreidae</taxon>
        <taxon>Magallana</taxon>
    </lineage>
</organism>
<dbReference type="Gene3D" id="1.20.58.530">
    <property type="match status" value="1"/>
</dbReference>
<evidence type="ECO:0000256" key="3">
    <source>
        <dbReference type="ARBA" id="ARBA00004651"/>
    </source>
</evidence>
<evidence type="ECO:0000256" key="1">
    <source>
        <dbReference type="ARBA" id="ARBA00004245"/>
    </source>
</evidence>
<feature type="transmembrane region" description="Helical" evidence="25">
    <location>
        <begin position="1042"/>
        <end position="1063"/>
    </location>
</feature>
<evidence type="ECO:0000256" key="20">
    <source>
        <dbReference type="ARBA" id="ARBA00046329"/>
    </source>
</evidence>
<evidence type="ECO:0000256" key="15">
    <source>
        <dbReference type="ARBA" id="ARBA00023136"/>
    </source>
</evidence>
<evidence type="ECO:0000313" key="28">
    <source>
        <dbReference type="Proteomes" id="UP000005408"/>
    </source>
</evidence>
<proteinExistence type="inferred from homology"/>
<dbReference type="InterPro" id="IPR052409">
    <property type="entry name" value="Myosin-III_kinase_activity"/>
</dbReference>
<feature type="transmembrane region" description="Helical" evidence="25">
    <location>
        <begin position="1015"/>
        <end position="1036"/>
    </location>
</feature>
<dbReference type="Pfam" id="PF00063">
    <property type="entry name" value="Myosin_head"/>
    <property type="match status" value="1"/>
</dbReference>
<keyword evidence="28" id="KW-1185">Reference proteome</keyword>
<dbReference type="GO" id="GO:0004674">
    <property type="term" value="F:protein serine/threonine kinase activity"/>
    <property type="evidence" value="ECO:0007669"/>
    <property type="project" value="TreeGrafter"/>
</dbReference>
<keyword evidence="6" id="KW-0963">Cytoplasm</keyword>
<dbReference type="InterPro" id="IPR036961">
    <property type="entry name" value="Kinesin_motor_dom_sf"/>
</dbReference>
<feature type="transmembrane region" description="Helical" evidence="25">
    <location>
        <begin position="2101"/>
        <end position="2119"/>
    </location>
</feature>
<feature type="transmembrane region" description="Helical" evidence="25">
    <location>
        <begin position="1776"/>
        <end position="1798"/>
    </location>
</feature>
<keyword evidence="7" id="KW-0808">Transferase</keyword>
<dbReference type="InterPro" id="IPR027417">
    <property type="entry name" value="P-loop_NTPase"/>
</dbReference>
<keyword evidence="14 22" id="KW-0518">Myosin</keyword>
<dbReference type="PANTHER" id="PTHR46256">
    <property type="entry name" value="AGAP011099-PA"/>
    <property type="match status" value="1"/>
</dbReference>
<feature type="transmembrane region" description="Helical" evidence="25">
    <location>
        <begin position="1839"/>
        <end position="1863"/>
    </location>
</feature>
<feature type="coiled-coil region" evidence="23">
    <location>
        <begin position="726"/>
        <end position="786"/>
    </location>
</feature>